<dbReference type="AlphaFoldDB" id="A0A1G7NZM9"/>
<dbReference type="STRING" id="659014.SAMN04487996_112217"/>
<dbReference type="OrthoDB" id="970806at2"/>
<keyword evidence="2" id="KW-1185">Reference proteome</keyword>
<evidence type="ECO:0000313" key="1">
    <source>
        <dbReference type="EMBL" id="SDF79528.1"/>
    </source>
</evidence>
<proteinExistence type="predicted"/>
<organism evidence="1 2">
    <name type="scientific">Dyadobacter soli</name>
    <dbReference type="NCBI Taxonomy" id="659014"/>
    <lineage>
        <taxon>Bacteria</taxon>
        <taxon>Pseudomonadati</taxon>
        <taxon>Bacteroidota</taxon>
        <taxon>Cytophagia</taxon>
        <taxon>Cytophagales</taxon>
        <taxon>Spirosomataceae</taxon>
        <taxon>Dyadobacter</taxon>
    </lineage>
</organism>
<dbReference type="EMBL" id="FNAN01000012">
    <property type="protein sequence ID" value="SDF79528.1"/>
    <property type="molecule type" value="Genomic_DNA"/>
</dbReference>
<reference evidence="2" key="1">
    <citation type="submission" date="2016-10" db="EMBL/GenBank/DDBJ databases">
        <authorList>
            <person name="Varghese N."/>
            <person name="Submissions S."/>
        </authorList>
    </citation>
    <scope>NUCLEOTIDE SEQUENCE [LARGE SCALE GENOMIC DNA]</scope>
    <source>
        <strain evidence="2">DSM 25329</strain>
    </source>
</reference>
<name>A0A1G7NZM9_9BACT</name>
<dbReference type="RefSeq" id="WP_090154228.1">
    <property type="nucleotide sequence ID" value="NZ_FNAN01000012.1"/>
</dbReference>
<protein>
    <submittedName>
        <fullName evidence="1">Uncharacterized protein</fullName>
    </submittedName>
</protein>
<gene>
    <name evidence="1" type="ORF">SAMN04487996_112217</name>
</gene>
<evidence type="ECO:0000313" key="2">
    <source>
        <dbReference type="Proteomes" id="UP000198748"/>
    </source>
</evidence>
<sequence>METKIKNEKRSVSDWFTSEKLEEFRPTIEAAAQEKVDRLVAAWTPEFRAALRKLREGRIENRS</sequence>
<dbReference type="Proteomes" id="UP000198748">
    <property type="component" value="Unassembled WGS sequence"/>
</dbReference>
<accession>A0A1G7NZM9</accession>